<dbReference type="InterPro" id="IPR036942">
    <property type="entry name" value="Beta-barrel_TonB_sf"/>
</dbReference>
<evidence type="ECO:0000313" key="11">
    <source>
        <dbReference type="Proteomes" id="UP001354971"/>
    </source>
</evidence>
<organism evidence="10 11">
    <name type="scientific">Hyphobacterium lacteum</name>
    <dbReference type="NCBI Taxonomy" id="3116575"/>
    <lineage>
        <taxon>Bacteria</taxon>
        <taxon>Pseudomonadati</taxon>
        <taxon>Pseudomonadota</taxon>
        <taxon>Alphaproteobacteria</taxon>
        <taxon>Maricaulales</taxon>
        <taxon>Maricaulaceae</taxon>
        <taxon>Hyphobacterium</taxon>
    </lineage>
</organism>
<dbReference type="Proteomes" id="UP001354971">
    <property type="component" value="Unassembled WGS sequence"/>
</dbReference>
<evidence type="ECO:0000256" key="6">
    <source>
        <dbReference type="ARBA" id="ARBA00023237"/>
    </source>
</evidence>
<protein>
    <submittedName>
        <fullName evidence="10">TonB-dependent receptor</fullName>
    </submittedName>
</protein>
<keyword evidence="5" id="KW-0472">Membrane</keyword>
<evidence type="ECO:0000256" key="5">
    <source>
        <dbReference type="ARBA" id="ARBA00023136"/>
    </source>
</evidence>
<dbReference type="SUPFAM" id="SSF56935">
    <property type="entry name" value="Porins"/>
    <property type="match status" value="1"/>
</dbReference>
<dbReference type="Gene3D" id="2.60.40.1120">
    <property type="entry name" value="Carboxypeptidase-like, regulatory domain"/>
    <property type="match status" value="1"/>
</dbReference>
<dbReference type="Pfam" id="PF13620">
    <property type="entry name" value="CarboxypepD_reg"/>
    <property type="match status" value="1"/>
</dbReference>
<feature type="chain" id="PRO_5047141877" evidence="8">
    <location>
        <begin position="28"/>
        <end position="1070"/>
    </location>
</feature>
<evidence type="ECO:0000256" key="3">
    <source>
        <dbReference type="ARBA" id="ARBA00022452"/>
    </source>
</evidence>
<keyword evidence="10" id="KW-0675">Receptor</keyword>
<dbReference type="PANTHER" id="PTHR30069:SF46">
    <property type="entry name" value="OAR PROTEIN"/>
    <property type="match status" value="1"/>
</dbReference>
<dbReference type="SUPFAM" id="SSF49464">
    <property type="entry name" value="Carboxypeptidase regulatory domain-like"/>
    <property type="match status" value="1"/>
</dbReference>
<dbReference type="InterPro" id="IPR057601">
    <property type="entry name" value="Oar-like_b-barrel"/>
</dbReference>
<keyword evidence="8" id="KW-0732">Signal</keyword>
<keyword evidence="11" id="KW-1185">Reference proteome</keyword>
<keyword evidence="2" id="KW-0813">Transport</keyword>
<evidence type="ECO:0000256" key="7">
    <source>
        <dbReference type="SAM" id="MobiDB-lite"/>
    </source>
</evidence>
<name>A0ABU7LQD5_9PROT</name>
<feature type="region of interest" description="Disordered" evidence="7">
    <location>
        <begin position="816"/>
        <end position="840"/>
    </location>
</feature>
<evidence type="ECO:0000259" key="9">
    <source>
        <dbReference type="Pfam" id="PF25183"/>
    </source>
</evidence>
<evidence type="ECO:0000313" key="10">
    <source>
        <dbReference type="EMBL" id="MEE2525554.1"/>
    </source>
</evidence>
<keyword evidence="4" id="KW-0812">Transmembrane</keyword>
<feature type="domain" description="TonB-dependent transporter Oar-like beta-barrel" evidence="9">
    <location>
        <begin position="246"/>
        <end position="863"/>
    </location>
</feature>
<keyword evidence="6" id="KW-0998">Cell outer membrane</keyword>
<keyword evidence="3" id="KW-1134">Transmembrane beta strand</keyword>
<dbReference type="RefSeq" id="WP_330198216.1">
    <property type="nucleotide sequence ID" value="NZ_JAZDRP010000002.1"/>
</dbReference>
<dbReference type="InterPro" id="IPR039426">
    <property type="entry name" value="TonB-dep_rcpt-like"/>
</dbReference>
<dbReference type="InterPro" id="IPR008969">
    <property type="entry name" value="CarboxyPept-like_regulatory"/>
</dbReference>
<evidence type="ECO:0000256" key="8">
    <source>
        <dbReference type="SAM" id="SignalP"/>
    </source>
</evidence>
<dbReference type="Gene3D" id="2.40.170.20">
    <property type="entry name" value="TonB-dependent receptor, beta-barrel domain"/>
    <property type="match status" value="1"/>
</dbReference>
<evidence type="ECO:0000256" key="4">
    <source>
        <dbReference type="ARBA" id="ARBA00022692"/>
    </source>
</evidence>
<comment type="caution">
    <text evidence="10">The sequence shown here is derived from an EMBL/GenBank/DDBJ whole genome shotgun (WGS) entry which is preliminary data.</text>
</comment>
<dbReference type="Pfam" id="PF25183">
    <property type="entry name" value="OMP_b-brl_4"/>
    <property type="match status" value="1"/>
</dbReference>
<feature type="signal peptide" evidence="8">
    <location>
        <begin position="1"/>
        <end position="27"/>
    </location>
</feature>
<dbReference type="EMBL" id="JAZDRP010000002">
    <property type="protein sequence ID" value="MEE2525554.1"/>
    <property type="molecule type" value="Genomic_DNA"/>
</dbReference>
<proteinExistence type="predicted"/>
<evidence type="ECO:0000256" key="1">
    <source>
        <dbReference type="ARBA" id="ARBA00004571"/>
    </source>
</evidence>
<comment type="subcellular location">
    <subcellularLocation>
        <location evidence="1">Cell outer membrane</location>
        <topology evidence="1">Multi-pass membrane protein</topology>
    </subcellularLocation>
</comment>
<gene>
    <name evidence="10" type="ORF">V0U79_04190</name>
</gene>
<evidence type="ECO:0000256" key="2">
    <source>
        <dbReference type="ARBA" id="ARBA00022448"/>
    </source>
</evidence>
<feature type="region of interest" description="Disordered" evidence="7">
    <location>
        <begin position="386"/>
        <end position="405"/>
    </location>
</feature>
<sequence>MSLTRKLSYSAAAAALFALAAPAAVHAQQITSNIRGSVTTEDGAPIQGASVVIVHTPTGTASSTVTGATGRYNATGLRVGGPYTVTVTAPGYNGERVEGLFAAAGEFVDVPVSLSSGAAQDVIVVTASALNLGGLATGPSESFNIDDINGLPSISRDPRDLARISGFANLDPENGDALSVAGSNNRYNSFTVDGVTQNDLFGLNSSGFPAENRGPVSIDALESLSLEVAPYDVQFSGFTGGTLNAVTRSGTNEFHGSLAYFWTNDSYVGDRTEGVNLTSADFEESTWTATFGGPIIEDRLFFFMSYELFERTDPLGEAPAGGPAAQFTETRVTQAEVDQILGIMQNVYGLDLTNFNEADLANEDEKILVTFDWNINEDHRVKFTYNSNDGTSTQERNDGASIGTPSTWYNRAEQTETFALQLLSDWTDNFSTEVRIARSTQQTGQNSYDGADIANFQIRTPTGGTVSVGPDFFRHANELENELTQFLVRGEYVAGDHVLSAGFERRDQQTFNLFVPGSEGSYDFDSITDLQNQTASALFYQNAVSNNEDDGAANWEYAVNSFYLQDEVTWSDALTLIFGVRYEQYSASNNITPNAQFLARTGYTNTTTIDGLDIWMPRFSFNYAWDPEFGFGLLQTTGITLRGGYGSFSGGSPAVWISNSYSNDGVTIDSVFIPGPITNVSATALPTAATTGLAAGDGSVNALSPDFEIPYVWRGSLGADVEFALGDVEGFLFTFDALFDDRQDSPFWFDASCVTPVSQSQVDGRPIYNCSTARQDIVVRNVDGGGGTTLSFSLENEFDNGVSFWLNYTNQDIDEVHPGTSSTATSNYSDHATSDRQNPLVRPSNYEIEHQINARLGWRHAFFGEYETRAELFMERRSGRNFSYTYGYSEGPGRIYRRISPFGINERAADDEGTLFYVPMTDANGQVTMTSDPRINYTAGFDITGFNSYLQQTGLIRYAGQIAPANGFQTDWSTIFDLRLTQEIPAFFPQAARGIFYMDIENFGNLLNDDWGRYDLIGYEYFQPVVELYQYDPVAGTYTYDDARGVPHSNEFRISRRSLWQIQFGVRYEF</sequence>
<reference evidence="10 11" key="1">
    <citation type="submission" date="2024-01" db="EMBL/GenBank/DDBJ databases">
        <title>Hyphobacterium bacterium isolated from marine sediment.</title>
        <authorList>
            <person name="Zhao S."/>
        </authorList>
    </citation>
    <scope>NUCLEOTIDE SEQUENCE [LARGE SCALE GENOMIC DNA]</scope>
    <source>
        <strain evidence="11">HN65</strain>
    </source>
</reference>
<accession>A0ABU7LQD5</accession>
<dbReference type="PANTHER" id="PTHR30069">
    <property type="entry name" value="TONB-DEPENDENT OUTER MEMBRANE RECEPTOR"/>
    <property type="match status" value="1"/>
</dbReference>
<feature type="compositionally biased region" description="Polar residues" evidence="7">
    <location>
        <begin position="819"/>
        <end position="837"/>
    </location>
</feature>